<protein>
    <submittedName>
        <fullName evidence="1">Uncharacterized protein</fullName>
    </submittedName>
</protein>
<accession>A0AAN8XQY5</accession>
<comment type="caution">
    <text evidence="1">The sequence shown here is derived from an EMBL/GenBank/DDBJ whole genome shotgun (WGS) entry which is preliminary data.</text>
</comment>
<name>A0AAN8XQY5_HALRR</name>
<dbReference type="Proteomes" id="UP001381693">
    <property type="component" value="Unassembled WGS sequence"/>
</dbReference>
<evidence type="ECO:0000313" key="2">
    <source>
        <dbReference type="Proteomes" id="UP001381693"/>
    </source>
</evidence>
<evidence type="ECO:0000313" key="1">
    <source>
        <dbReference type="EMBL" id="KAK7084104.1"/>
    </source>
</evidence>
<organism evidence="1 2">
    <name type="scientific">Halocaridina rubra</name>
    <name type="common">Hawaiian red shrimp</name>
    <dbReference type="NCBI Taxonomy" id="373956"/>
    <lineage>
        <taxon>Eukaryota</taxon>
        <taxon>Metazoa</taxon>
        <taxon>Ecdysozoa</taxon>
        <taxon>Arthropoda</taxon>
        <taxon>Crustacea</taxon>
        <taxon>Multicrustacea</taxon>
        <taxon>Malacostraca</taxon>
        <taxon>Eumalacostraca</taxon>
        <taxon>Eucarida</taxon>
        <taxon>Decapoda</taxon>
        <taxon>Pleocyemata</taxon>
        <taxon>Caridea</taxon>
        <taxon>Atyoidea</taxon>
        <taxon>Atyidae</taxon>
        <taxon>Halocaridina</taxon>
    </lineage>
</organism>
<dbReference type="EMBL" id="JAXCGZ010002273">
    <property type="protein sequence ID" value="KAK7084104.1"/>
    <property type="molecule type" value="Genomic_DNA"/>
</dbReference>
<keyword evidence="2" id="KW-1185">Reference proteome</keyword>
<reference evidence="1 2" key="1">
    <citation type="submission" date="2023-11" db="EMBL/GenBank/DDBJ databases">
        <title>Halocaridina rubra genome assembly.</title>
        <authorList>
            <person name="Smith C."/>
        </authorList>
    </citation>
    <scope>NUCLEOTIDE SEQUENCE [LARGE SCALE GENOMIC DNA]</scope>
    <source>
        <strain evidence="1">EP-1</strain>
        <tissue evidence="1">Whole</tissue>
    </source>
</reference>
<proteinExistence type="predicted"/>
<sequence>MAPTEDYIDKGKQTIEAIIPFPRAQNTNTSHIEQLLTPDVYLLPFPFIVMRFKGTDPPTARCTVSFEEQCGLHYTFHLLLLT</sequence>
<gene>
    <name evidence="1" type="ORF">SK128_001919</name>
</gene>
<dbReference type="AlphaFoldDB" id="A0AAN8XQY5"/>